<proteinExistence type="predicted"/>
<name>W9DW75_9ACTN</name>
<evidence type="ECO:0000313" key="2">
    <source>
        <dbReference type="EMBL" id="ETA71069.1"/>
    </source>
</evidence>
<keyword evidence="1" id="KW-0812">Transmembrane</keyword>
<dbReference type="HOGENOM" id="CLU_124855_1_0_11"/>
<keyword evidence="1" id="KW-0472">Membrane</keyword>
<evidence type="ECO:0008006" key="4">
    <source>
        <dbReference type="Google" id="ProtNLM"/>
    </source>
</evidence>
<dbReference type="EMBL" id="AZAN01000001">
    <property type="protein sequence ID" value="ETA71069.1"/>
    <property type="molecule type" value="Genomic_DNA"/>
</dbReference>
<evidence type="ECO:0000313" key="3">
    <source>
        <dbReference type="Proteomes" id="UP000019485"/>
    </source>
</evidence>
<dbReference type="OrthoDB" id="128449at2"/>
<keyword evidence="1" id="KW-1133">Transmembrane helix</keyword>
<keyword evidence="3" id="KW-1185">Reference proteome</keyword>
<evidence type="ECO:0000256" key="1">
    <source>
        <dbReference type="SAM" id="Phobius"/>
    </source>
</evidence>
<dbReference type="AlphaFoldDB" id="W9DW75"/>
<sequence length="170" mass="17319">MPILTAAVIVVGVLCVLNLILVDAVIRRLREVSSRLGRDTEKLLPIGSAIGEVPADNAALKHGTKIVAMMSTNCSACMSALDATVGYARNLPGGPADILVAVQGEGGHLDELTAALGDVTTLVTGQAATDLVAALQGRAFPTFYLLEDGRIKAAGHTPLALPTPAAVAGD</sequence>
<feature type="transmembrane region" description="Helical" evidence="1">
    <location>
        <begin position="6"/>
        <end position="26"/>
    </location>
</feature>
<dbReference type="Proteomes" id="UP000019485">
    <property type="component" value="Unassembled WGS sequence"/>
</dbReference>
<comment type="caution">
    <text evidence="2">The sequence shown here is derived from an EMBL/GenBank/DDBJ whole genome shotgun (WGS) entry which is preliminary data.</text>
</comment>
<protein>
    <recommendedName>
        <fullName evidence="4">Thioredoxin domain-containing protein</fullName>
    </recommendedName>
</protein>
<accession>W9DW75</accession>
<gene>
    <name evidence="2" type="ORF">ActroDRAFT_0091</name>
</gene>
<organism evidence="2 3">
    <name type="scientific">Actinospica robiniae DSM 44927</name>
    <dbReference type="NCBI Taxonomy" id="479430"/>
    <lineage>
        <taxon>Bacteria</taxon>
        <taxon>Bacillati</taxon>
        <taxon>Actinomycetota</taxon>
        <taxon>Actinomycetes</taxon>
        <taxon>Catenulisporales</taxon>
        <taxon>Actinospicaceae</taxon>
        <taxon>Actinospica</taxon>
    </lineage>
</organism>
<reference evidence="2 3" key="1">
    <citation type="submission" date="2013-08" db="EMBL/GenBank/DDBJ databases">
        <authorList>
            <consortium name="DOE Joint Genome Institute"/>
            <person name="Eisen J."/>
            <person name="Huntemann M."/>
            <person name="Han J."/>
            <person name="Chen A."/>
            <person name="Kyrpides N."/>
            <person name="Mavromatis K."/>
            <person name="Markowitz V."/>
            <person name="Palaniappan K."/>
            <person name="Ivanova N."/>
            <person name="Schaumberg A."/>
            <person name="Pati A."/>
            <person name="Liolios K."/>
            <person name="Nordberg H.P."/>
            <person name="Cantor M.N."/>
            <person name="Hua S.X."/>
            <person name="Woyke T."/>
        </authorList>
    </citation>
    <scope>NUCLEOTIDE SEQUENCE [LARGE SCALE GENOMIC DNA]</scope>
    <source>
        <strain evidence="2 3">DSM 44927</strain>
    </source>
</reference>
<dbReference type="RefSeq" id="WP_034260390.1">
    <property type="nucleotide sequence ID" value="NZ_KI632511.1"/>
</dbReference>